<keyword evidence="2" id="KW-1185">Reference proteome</keyword>
<evidence type="ECO:0000313" key="2">
    <source>
        <dbReference type="Proteomes" id="UP000034954"/>
    </source>
</evidence>
<proteinExistence type="predicted"/>
<dbReference type="Proteomes" id="UP000034954">
    <property type="component" value="Unassembled WGS sequence"/>
</dbReference>
<protein>
    <submittedName>
        <fullName evidence="1">Uncharacterized protein</fullName>
    </submittedName>
</protein>
<evidence type="ECO:0000313" key="1">
    <source>
        <dbReference type="EMBL" id="KKO17969.1"/>
    </source>
</evidence>
<sequence length="46" mass="5406">MVQSKHENEEPEITFQEHAKIVVDAVKTWFYTTGIRMMLLREKGIA</sequence>
<dbReference type="AlphaFoldDB" id="A0A0M2UU15"/>
<name>A0A0M2UU15_9BACT</name>
<accession>A0A0M2UU15</accession>
<reference evidence="1 2" key="1">
    <citation type="journal article" date="2013" name="BMC Microbiol.">
        <title>Identification of the type II cytochrome c maturation pathway in anammox bacteria by comparative genomics.</title>
        <authorList>
            <person name="Ferousi C."/>
            <person name="Speth D.R."/>
            <person name="Reimann J."/>
            <person name="Op den Camp H.J."/>
            <person name="Allen J.W."/>
            <person name="Keltjens J.T."/>
            <person name="Jetten M.S."/>
        </authorList>
    </citation>
    <scope>NUCLEOTIDE SEQUENCE [LARGE SCALE GENOMIC DNA]</scope>
    <source>
        <strain evidence="1">RU1</strain>
    </source>
</reference>
<gene>
    <name evidence="1" type="ORF">BROFUL_03341</name>
</gene>
<dbReference type="EMBL" id="LAQJ01000306">
    <property type="protein sequence ID" value="KKO17969.1"/>
    <property type="molecule type" value="Genomic_DNA"/>
</dbReference>
<organism evidence="1 2">
    <name type="scientific">Candidatus Brocadia fulgida</name>
    <dbReference type="NCBI Taxonomy" id="380242"/>
    <lineage>
        <taxon>Bacteria</taxon>
        <taxon>Pseudomonadati</taxon>
        <taxon>Planctomycetota</taxon>
        <taxon>Candidatus Brocadiia</taxon>
        <taxon>Candidatus Brocadiales</taxon>
        <taxon>Candidatus Brocadiaceae</taxon>
        <taxon>Candidatus Brocadia</taxon>
    </lineage>
</organism>
<comment type="caution">
    <text evidence="1">The sequence shown here is derived from an EMBL/GenBank/DDBJ whole genome shotgun (WGS) entry which is preliminary data.</text>
</comment>